<evidence type="ECO:0000313" key="3">
    <source>
        <dbReference type="Proteomes" id="UP001432075"/>
    </source>
</evidence>
<feature type="domain" description="DUF7489" evidence="1">
    <location>
        <begin position="26"/>
        <end position="92"/>
    </location>
</feature>
<gene>
    <name evidence="2" type="ORF">OHU17_12475</name>
</gene>
<reference evidence="2" key="1">
    <citation type="submission" date="2022-10" db="EMBL/GenBank/DDBJ databases">
        <title>The complete genomes of actinobacterial strains from the NBC collection.</title>
        <authorList>
            <person name="Joergensen T.S."/>
            <person name="Alvarez Arevalo M."/>
            <person name="Sterndorff E.B."/>
            <person name="Faurdal D."/>
            <person name="Vuksanovic O."/>
            <person name="Mourched A.-S."/>
            <person name="Charusanti P."/>
            <person name="Shaw S."/>
            <person name="Blin K."/>
            <person name="Weber T."/>
        </authorList>
    </citation>
    <scope>NUCLEOTIDE SEQUENCE</scope>
    <source>
        <strain evidence="2">NBC_00283</strain>
    </source>
</reference>
<name>A0ABZ1RKC5_9ACTN</name>
<evidence type="ECO:0000313" key="2">
    <source>
        <dbReference type="EMBL" id="WUO46595.1"/>
    </source>
</evidence>
<dbReference type="Pfam" id="PF24315">
    <property type="entry name" value="DUF7489"/>
    <property type="match status" value="1"/>
</dbReference>
<keyword evidence="3" id="KW-1185">Reference proteome</keyword>
<protein>
    <recommendedName>
        <fullName evidence="1">DUF7489 domain-containing protein</fullName>
    </recommendedName>
</protein>
<proteinExistence type="predicted"/>
<dbReference type="Proteomes" id="UP001432075">
    <property type="component" value="Chromosome"/>
</dbReference>
<sequence>MFILVAGTVIFLLLIASASDRGSQAMAEAFEGEVIRRHSKQVTLTTGMRTDYWLDIRTHDGEVRSITLPWRIWGRFEAGDRIVKRVGERWPST</sequence>
<organism evidence="2 3">
    <name type="scientific">Streptomyces goshikiensis</name>
    <dbReference type="NCBI Taxonomy" id="1942"/>
    <lineage>
        <taxon>Bacteria</taxon>
        <taxon>Bacillati</taxon>
        <taxon>Actinomycetota</taxon>
        <taxon>Actinomycetes</taxon>
        <taxon>Kitasatosporales</taxon>
        <taxon>Streptomycetaceae</taxon>
        <taxon>Streptomyces</taxon>
    </lineage>
</organism>
<dbReference type="InterPro" id="IPR055912">
    <property type="entry name" value="DUF7489"/>
</dbReference>
<dbReference type="EMBL" id="CP108057">
    <property type="protein sequence ID" value="WUO46595.1"/>
    <property type="molecule type" value="Genomic_DNA"/>
</dbReference>
<dbReference type="RefSeq" id="WP_159032081.1">
    <property type="nucleotide sequence ID" value="NZ_CP108057.1"/>
</dbReference>
<evidence type="ECO:0000259" key="1">
    <source>
        <dbReference type="Pfam" id="PF24315"/>
    </source>
</evidence>
<accession>A0ABZ1RKC5</accession>